<dbReference type="AlphaFoldDB" id="A0A8W8J9W6"/>
<keyword evidence="3 6" id="KW-0812">Transmembrane</keyword>
<dbReference type="Pfam" id="PF13564">
    <property type="entry name" value="DoxX_2"/>
    <property type="match status" value="1"/>
</dbReference>
<keyword evidence="8" id="KW-1185">Reference proteome</keyword>
<evidence type="ECO:0000313" key="7">
    <source>
        <dbReference type="EnsemblMetazoa" id="G17808.2:cds"/>
    </source>
</evidence>
<organism evidence="7 8">
    <name type="scientific">Magallana gigas</name>
    <name type="common">Pacific oyster</name>
    <name type="synonym">Crassostrea gigas</name>
    <dbReference type="NCBI Taxonomy" id="29159"/>
    <lineage>
        <taxon>Eukaryota</taxon>
        <taxon>Metazoa</taxon>
        <taxon>Spiralia</taxon>
        <taxon>Lophotrochozoa</taxon>
        <taxon>Mollusca</taxon>
        <taxon>Bivalvia</taxon>
        <taxon>Autobranchia</taxon>
        <taxon>Pteriomorphia</taxon>
        <taxon>Ostreida</taxon>
        <taxon>Ostreoidea</taxon>
        <taxon>Ostreidae</taxon>
        <taxon>Magallana</taxon>
    </lineage>
</organism>
<name>A0A8W8J9W6_MAGGI</name>
<feature type="transmembrane region" description="Helical" evidence="6">
    <location>
        <begin position="6"/>
        <end position="27"/>
    </location>
</feature>
<comment type="similarity">
    <text evidence="2">Belongs to the DoxX family.</text>
</comment>
<comment type="subcellular location">
    <subcellularLocation>
        <location evidence="1">Membrane</location>
        <topology evidence="1">Multi-pass membrane protein</topology>
    </subcellularLocation>
</comment>
<dbReference type="Proteomes" id="UP000005408">
    <property type="component" value="Unassembled WGS sequence"/>
</dbReference>
<dbReference type="PANTHER" id="PTHR13163:SF2">
    <property type="entry name" value="TRANSMEMBRANE PROTEIN 35B"/>
    <property type="match status" value="1"/>
</dbReference>
<keyword evidence="5 6" id="KW-0472">Membrane</keyword>
<accession>A0A8W8J9W6</accession>
<evidence type="ECO:0000256" key="6">
    <source>
        <dbReference type="SAM" id="Phobius"/>
    </source>
</evidence>
<evidence type="ECO:0000256" key="5">
    <source>
        <dbReference type="ARBA" id="ARBA00023136"/>
    </source>
</evidence>
<feature type="transmembrane region" description="Helical" evidence="6">
    <location>
        <begin position="114"/>
        <end position="131"/>
    </location>
</feature>
<evidence type="ECO:0000256" key="1">
    <source>
        <dbReference type="ARBA" id="ARBA00004141"/>
    </source>
</evidence>
<evidence type="ECO:0000256" key="2">
    <source>
        <dbReference type="ARBA" id="ARBA00006679"/>
    </source>
</evidence>
<keyword evidence="4 6" id="KW-1133">Transmembrane helix</keyword>
<dbReference type="InterPro" id="IPR032808">
    <property type="entry name" value="DoxX"/>
</dbReference>
<evidence type="ECO:0000313" key="8">
    <source>
        <dbReference type="Proteomes" id="UP000005408"/>
    </source>
</evidence>
<dbReference type="InterPro" id="IPR040399">
    <property type="entry name" value="TMEM35A/B"/>
</dbReference>
<feature type="transmembrane region" description="Helical" evidence="6">
    <location>
        <begin position="63"/>
        <end position="83"/>
    </location>
</feature>
<evidence type="ECO:0000256" key="4">
    <source>
        <dbReference type="ARBA" id="ARBA00022989"/>
    </source>
</evidence>
<evidence type="ECO:0000256" key="3">
    <source>
        <dbReference type="ARBA" id="ARBA00022692"/>
    </source>
</evidence>
<dbReference type="GO" id="GO:0016020">
    <property type="term" value="C:membrane"/>
    <property type="evidence" value="ECO:0007669"/>
    <property type="project" value="UniProtKB-SubCell"/>
</dbReference>
<reference evidence="7" key="1">
    <citation type="submission" date="2022-08" db="UniProtKB">
        <authorList>
            <consortium name="EnsemblMetazoa"/>
        </authorList>
    </citation>
    <scope>IDENTIFICATION</scope>
    <source>
        <strain evidence="7">05x7-T-G4-1.051#20</strain>
    </source>
</reference>
<dbReference type="EnsemblMetazoa" id="G17808.2">
    <property type="protein sequence ID" value="G17808.2:cds"/>
    <property type="gene ID" value="G17808"/>
</dbReference>
<dbReference type="PANTHER" id="PTHR13163">
    <property type="entry name" value="SPINAL CORD EXPRESSION PROTEIN 4"/>
    <property type="match status" value="1"/>
</dbReference>
<proteinExistence type="inferred from homology"/>
<protein>
    <recommendedName>
        <fullName evidence="9">Transmembrane protein 35B</fullName>
    </recommendedName>
</protein>
<feature type="transmembrane region" description="Helical" evidence="6">
    <location>
        <begin position="90"/>
        <end position="108"/>
    </location>
</feature>
<evidence type="ECO:0008006" key="9">
    <source>
        <dbReference type="Google" id="ProtNLM"/>
    </source>
</evidence>
<sequence>MDVVGVALYVLSWILAAMFLKAGLVKVTSRLFPKEHQQASKRFVLCADVCPTVLFGYTPPPDGYMFVIGVIETLCSILLMLPLTNVHARIYLVFAVLMALAIYTHGVLAQFGKMVVPMCLFLACLVLYKMEPLTLSKMPIK</sequence>